<keyword evidence="6 15" id="KW-0863">Zinc-finger</keyword>
<dbReference type="InterPro" id="IPR035937">
    <property type="entry name" value="FPG_N"/>
</dbReference>
<dbReference type="InterPro" id="IPR010979">
    <property type="entry name" value="Ribosomal_uS13-like_H2TH"/>
</dbReference>
<keyword evidence="9" id="KW-0238">DNA-binding</keyword>
<evidence type="ECO:0000256" key="12">
    <source>
        <dbReference type="ARBA" id="ARBA00023268"/>
    </source>
</evidence>
<dbReference type="SMART" id="SM00898">
    <property type="entry name" value="Fapy_DNA_glyco"/>
    <property type="match status" value="1"/>
</dbReference>
<evidence type="ECO:0000259" key="16">
    <source>
        <dbReference type="PROSITE" id="PS51066"/>
    </source>
</evidence>
<dbReference type="Pfam" id="PF06831">
    <property type="entry name" value="H2TH"/>
    <property type="match status" value="1"/>
</dbReference>
<protein>
    <recommendedName>
        <fullName evidence="3">DNA-(apurinic or apyrimidinic site) lyase</fullName>
        <ecNumber evidence="3">4.2.99.18</ecNumber>
    </recommendedName>
</protein>
<dbReference type="Gene3D" id="1.10.8.50">
    <property type="match status" value="1"/>
</dbReference>
<dbReference type="CDD" id="cd08970">
    <property type="entry name" value="AcNei1_N"/>
    <property type="match status" value="1"/>
</dbReference>
<evidence type="ECO:0000256" key="1">
    <source>
        <dbReference type="ARBA" id="ARBA00001947"/>
    </source>
</evidence>
<dbReference type="PANTHER" id="PTHR42697">
    <property type="entry name" value="ENDONUCLEASE 8"/>
    <property type="match status" value="1"/>
</dbReference>
<comment type="catalytic activity">
    <reaction evidence="14">
        <text>2'-deoxyribonucleotide-(2'-deoxyribose 5'-phosphate)-2'-deoxyribonucleotide-DNA = a 3'-end 2'-deoxyribonucleotide-(2,3-dehydro-2,3-deoxyribose 5'-phosphate)-DNA + a 5'-end 5'-phospho-2'-deoxyribonucleoside-DNA + H(+)</text>
        <dbReference type="Rhea" id="RHEA:66592"/>
        <dbReference type="Rhea" id="RHEA-COMP:13180"/>
        <dbReference type="Rhea" id="RHEA-COMP:16897"/>
        <dbReference type="Rhea" id="RHEA-COMP:17067"/>
        <dbReference type="ChEBI" id="CHEBI:15378"/>
        <dbReference type="ChEBI" id="CHEBI:136412"/>
        <dbReference type="ChEBI" id="CHEBI:157695"/>
        <dbReference type="ChEBI" id="CHEBI:167181"/>
        <dbReference type="EC" id="4.2.99.18"/>
    </reaction>
</comment>
<comment type="cofactor">
    <cofactor evidence="1">
        <name>Zn(2+)</name>
        <dbReference type="ChEBI" id="CHEBI:29105"/>
    </cofactor>
</comment>
<dbReference type="AlphaFoldDB" id="A0A7H2BME1"/>
<name>A0A7H2BME1_9MICC</name>
<dbReference type="SMART" id="SM01232">
    <property type="entry name" value="H2TH"/>
    <property type="match status" value="1"/>
</dbReference>
<proteinExistence type="inferred from homology"/>
<dbReference type="GO" id="GO:0003684">
    <property type="term" value="F:damaged DNA binding"/>
    <property type="evidence" value="ECO:0007669"/>
    <property type="project" value="InterPro"/>
</dbReference>
<keyword evidence="12" id="KW-0511">Multifunctional enzyme</keyword>
<keyword evidence="7" id="KW-0378">Hydrolase</keyword>
<dbReference type="PROSITE" id="PS51068">
    <property type="entry name" value="FPG_CAT"/>
    <property type="match status" value="1"/>
</dbReference>
<evidence type="ECO:0000256" key="14">
    <source>
        <dbReference type="ARBA" id="ARBA00044632"/>
    </source>
</evidence>
<evidence type="ECO:0000256" key="8">
    <source>
        <dbReference type="ARBA" id="ARBA00022833"/>
    </source>
</evidence>
<dbReference type="Pfam" id="PF01149">
    <property type="entry name" value="Fapy_DNA_glyco"/>
    <property type="match status" value="1"/>
</dbReference>
<dbReference type="Gene3D" id="3.20.190.10">
    <property type="entry name" value="MutM-like, N-terminal"/>
    <property type="match status" value="1"/>
</dbReference>
<dbReference type="GO" id="GO:0000703">
    <property type="term" value="F:oxidized pyrimidine nucleobase lesion DNA N-glycosylase activity"/>
    <property type="evidence" value="ECO:0007669"/>
    <property type="project" value="TreeGrafter"/>
</dbReference>
<dbReference type="SUPFAM" id="SSF57716">
    <property type="entry name" value="Glucocorticoid receptor-like (DNA-binding domain)"/>
    <property type="match status" value="1"/>
</dbReference>
<evidence type="ECO:0000256" key="7">
    <source>
        <dbReference type="ARBA" id="ARBA00022801"/>
    </source>
</evidence>
<dbReference type="EMBL" id="CP061538">
    <property type="protein sequence ID" value="QNV40837.1"/>
    <property type="molecule type" value="Genomic_DNA"/>
</dbReference>
<evidence type="ECO:0000256" key="15">
    <source>
        <dbReference type="PROSITE-ProRule" id="PRU00391"/>
    </source>
</evidence>
<evidence type="ECO:0000256" key="11">
    <source>
        <dbReference type="ARBA" id="ARBA00023239"/>
    </source>
</evidence>
<evidence type="ECO:0000256" key="4">
    <source>
        <dbReference type="ARBA" id="ARBA00022723"/>
    </source>
</evidence>
<dbReference type="InterPro" id="IPR012319">
    <property type="entry name" value="FPG_cat"/>
</dbReference>
<dbReference type="GO" id="GO:0003690">
    <property type="term" value="F:double-stranded DNA binding"/>
    <property type="evidence" value="ECO:0007669"/>
    <property type="project" value="UniProtKB-ARBA"/>
</dbReference>
<keyword evidence="19" id="KW-1185">Reference proteome</keyword>
<evidence type="ECO:0000256" key="5">
    <source>
        <dbReference type="ARBA" id="ARBA00022763"/>
    </source>
</evidence>
<feature type="domain" description="Formamidopyrimidine-DNA glycosylase catalytic" evidence="17">
    <location>
        <begin position="2"/>
        <end position="89"/>
    </location>
</feature>
<reference evidence="18 19" key="1">
    <citation type="submission" date="2020-09" db="EMBL/GenBank/DDBJ databases">
        <title>Investigation of environmental microbe.</title>
        <authorList>
            <person name="Ou Y."/>
            <person name="Kang Q."/>
        </authorList>
    </citation>
    <scope>NUCLEOTIDE SEQUENCE [LARGE SCALE GENOMIC DNA]</scope>
    <source>
        <strain evidence="18 19">KJZ-9</strain>
    </source>
</reference>
<dbReference type="EC" id="4.2.99.18" evidence="3"/>
<keyword evidence="5" id="KW-0227">DNA damage</keyword>
<dbReference type="SUPFAM" id="SSF81624">
    <property type="entry name" value="N-terminal domain of MutM-like DNA repair proteins"/>
    <property type="match status" value="1"/>
</dbReference>
<sequence>MPEGHSIHRLARQFNDVFAGQVLQLSSPQGRFVDGAQLLDGHRLEEAFAHGKHLFLRFDNDLYLNVHLGIYGAWNFGGDQQFRGASSIGAPRKVGEFELTEGAEVGEYSSPPPPKPTVRVRIVSAHGWADLIGPTVCRTLTADEKEMVRAQLGADPLDGDANPHQFFSALSKTARPIGVVLMDQKIISGIGNIFRAEVLYRQQIDPFRPAKSLSVEERHAVWEDAQKLLQVGVELGRIVTTEEDYRPGIPLAEAWPEHANYVYQRQGQVCFRCGEIIRVQQVAARNLFWCPGCQN</sequence>
<dbReference type="FunFam" id="1.10.8.50:FF:000003">
    <property type="entry name" value="Formamidopyrimidine-DNA glycosylase"/>
    <property type="match status" value="1"/>
</dbReference>
<evidence type="ECO:0000256" key="6">
    <source>
        <dbReference type="ARBA" id="ARBA00022771"/>
    </source>
</evidence>
<evidence type="ECO:0000256" key="13">
    <source>
        <dbReference type="ARBA" id="ARBA00023295"/>
    </source>
</evidence>
<dbReference type="GO" id="GO:0006979">
    <property type="term" value="P:response to oxidative stress"/>
    <property type="evidence" value="ECO:0007669"/>
    <property type="project" value="UniProtKB-ARBA"/>
</dbReference>
<dbReference type="GO" id="GO:0008534">
    <property type="term" value="F:oxidized purine nucleobase lesion DNA N-glycosylase activity"/>
    <property type="evidence" value="ECO:0007669"/>
    <property type="project" value="UniProtKB-ARBA"/>
</dbReference>
<dbReference type="KEGG" id="rama:IDM48_05480"/>
<evidence type="ECO:0000256" key="3">
    <source>
        <dbReference type="ARBA" id="ARBA00012720"/>
    </source>
</evidence>
<evidence type="ECO:0000256" key="2">
    <source>
        <dbReference type="ARBA" id="ARBA00009409"/>
    </source>
</evidence>
<evidence type="ECO:0000313" key="19">
    <source>
        <dbReference type="Proteomes" id="UP000516421"/>
    </source>
</evidence>
<organism evidence="18 19">
    <name type="scientific">Rothia amarae</name>
    <dbReference type="NCBI Taxonomy" id="169480"/>
    <lineage>
        <taxon>Bacteria</taxon>
        <taxon>Bacillati</taxon>
        <taxon>Actinomycetota</taxon>
        <taxon>Actinomycetes</taxon>
        <taxon>Micrococcales</taxon>
        <taxon>Micrococcaceae</taxon>
        <taxon>Rothia</taxon>
    </lineage>
</organism>
<dbReference type="InterPro" id="IPR015887">
    <property type="entry name" value="DNA_glyclase_Znf_dom_DNA_BS"/>
</dbReference>
<dbReference type="Proteomes" id="UP000516421">
    <property type="component" value="Chromosome"/>
</dbReference>
<dbReference type="PANTHER" id="PTHR42697:SF3">
    <property type="entry name" value="ENDONUCLEASE 8 1"/>
    <property type="match status" value="1"/>
</dbReference>
<accession>A0A7H2BME1</accession>
<dbReference type="GO" id="GO:0008270">
    <property type="term" value="F:zinc ion binding"/>
    <property type="evidence" value="ECO:0007669"/>
    <property type="project" value="UniProtKB-KW"/>
</dbReference>
<dbReference type="RefSeq" id="WP_145176173.1">
    <property type="nucleotide sequence ID" value="NZ_BAAAHX010000004.1"/>
</dbReference>
<keyword evidence="4" id="KW-0479">Metal-binding</keyword>
<keyword evidence="11" id="KW-0456">Lyase</keyword>
<dbReference type="PROSITE" id="PS01242">
    <property type="entry name" value="ZF_FPG_1"/>
    <property type="match status" value="1"/>
</dbReference>
<dbReference type="PROSITE" id="PS51066">
    <property type="entry name" value="ZF_FPG_2"/>
    <property type="match status" value="1"/>
</dbReference>
<dbReference type="GO" id="GO:0140078">
    <property type="term" value="F:class I DNA-(apurinic or apyrimidinic site) endonuclease activity"/>
    <property type="evidence" value="ECO:0007669"/>
    <property type="project" value="UniProtKB-EC"/>
</dbReference>
<dbReference type="InterPro" id="IPR000214">
    <property type="entry name" value="Znf_DNA_glyclase/AP_lyase"/>
</dbReference>
<evidence type="ECO:0000313" key="18">
    <source>
        <dbReference type="EMBL" id="QNV40837.1"/>
    </source>
</evidence>
<gene>
    <name evidence="18" type="ORF">IDM48_05480</name>
</gene>
<keyword evidence="10" id="KW-0234">DNA repair</keyword>
<dbReference type="SUPFAM" id="SSF46946">
    <property type="entry name" value="S13-like H2TH domain"/>
    <property type="match status" value="1"/>
</dbReference>
<evidence type="ECO:0000256" key="10">
    <source>
        <dbReference type="ARBA" id="ARBA00023204"/>
    </source>
</evidence>
<feature type="domain" description="FPG-type" evidence="16">
    <location>
        <begin position="261"/>
        <end position="295"/>
    </location>
</feature>
<dbReference type="InterPro" id="IPR015886">
    <property type="entry name" value="H2TH_FPG"/>
</dbReference>
<evidence type="ECO:0000259" key="17">
    <source>
        <dbReference type="PROSITE" id="PS51068"/>
    </source>
</evidence>
<keyword evidence="13" id="KW-0326">Glycosidase</keyword>
<comment type="similarity">
    <text evidence="2">Belongs to the FPG family.</text>
</comment>
<keyword evidence="8" id="KW-0862">Zinc</keyword>
<evidence type="ECO:0000256" key="9">
    <source>
        <dbReference type="ARBA" id="ARBA00023125"/>
    </source>
</evidence>
<dbReference type="GO" id="GO:0006284">
    <property type="term" value="P:base-excision repair"/>
    <property type="evidence" value="ECO:0007669"/>
    <property type="project" value="InterPro"/>
</dbReference>